<name>A0A4Y6V6H1_9PROT</name>
<dbReference type="EMBL" id="CP032485">
    <property type="protein sequence ID" value="QDH24448.1"/>
    <property type="molecule type" value="Genomic_DNA"/>
</dbReference>
<organism evidence="1 2">
    <name type="scientific">Neokomagataea tanensis</name>
    <dbReference type="NCBI Taxonomy" id="661191"/>
    <lineage>
        <taxon>Bacteria</taxon>
        <taxon>Pseudomonadati</taxon>
        <taxon>Pseudomonadota</taxon>
        <taxon>Alphaproteobacteria</taxon>
        <taxon>Acetobacterales</taxon>
        <taxon>Acetobacteraceae</taxon>
        <taxon>Neokomagataea</taxon>
    </lineage>
</organism>
<sequence>MNLTLDSLGTAIGSLGRLGNSAPVLLGDLVLAGIEVPDHLRVGGRQMMVVHRLPGGQRVIDVLGNDPSRLELRGRFVGAGAQQRAQTIERMRDAGAEIQFSAAGLALKVFIFDFSYTFEDKGALCSYSLTLEASNTELSNQQKSSGQLFSGEVGSALQGIQTGIGGVLNDAFTELSQLGTTAAQIMPLASILGAGGTLSKASDALMKVTAVTQTSSTWLQAPSSVQVVSQELESAKGNLISVVESNSTELDNFLISDDATLGLAGVRSGIETISIDSISNIKNSQNYISNL</sequence>
<evidence type="ECO:0000313" key="2">
    <source>
        <dbReference type="Proteomes" id="UP000317214"/>
    </source>
</evidence>
<dbReference type="AlphaFoldDB" id="A0A4Y6V6H1"/>
<dbReference type="Proteomes" id="UP000317214">
    <property type="component" value="Chromosome"/>
</dbReference>
<evidence type="ECO:0008006" key="3">
    <source>
        <dbReference type="Google" id="ProtNLM"/>
    </source>
</evidence>
<protein>
    <recommendedName>
        <fullName evidence="3">DNA circulation N-terminal domain-containing protein</fullName>
    </recommendedName>
</protein>
<keyword evidence="2" id="KW-1185">Reference proteome</keyword>
<evidence type="ECO:0000313" key="1">
    <source>
        <dbReference type="EMBL" id="QDH24448.1"/>
    </source>
</evidence>
<gene>
    <name evidence="1" type="ORF">D5366_03440</name>
</gene>
<reference evidence="1 2" key="1">
    <citation type="submission" date="2018-09" db="EMBL/GenBank/DDBJ databases">
        <title>The complete genome sequence of Neokomagataea tanensis NBRC 106556(T).</title>
        <authorList>
            <person name="Chua K.-O."/>
            <person name="See-Too W.-S."/>
            <person name="Hong K.-W."/>
            <person name="Yin W.-F."/>
            <person name="Chan K.-G."/>
        </authorList>
    </citation>
    <scope>NUCLEOTIDE SEQUENCE [LARGE SCALE GENOMIC DNA]</scope>
    <source>
        <strain evidence="2">AH13 \ NBRC 106556</strain>
    </source>
</reference>
<proteinExistence type="predicted"/>
<accession>A0A4Y6V6H1</accession>
<dbReference type="KEGG" id="ntn:D5366_03440"/>